<keyword evidence="1" id="KW-0732">Signal</keyword>
<evidence type="ECO:0000256" key="1">
    <source>
        <dbReference type="SAM" id="SignalP"/>
    </source>
</evidence>
<accession>A0ABW9JDZ4</accession>
<dbReference type="RefSeq" id="WP_138729764.1">
    <property type="nucleotide sequence ID" value="NZ_SRMP02000003.1"/>
</dbReference>
<organism evidence="2 3">
    <name type="scientific">Pedobacter helvus</name>
    <dbReference type="NCBI Taxonomy" id="2563444"/>
    <lineage>
        <taxon>Bacteria</taxon>
        <taxon>Pseudomonadati</taxon>
        <taxon>Bacteroidota</taxon>
        <taxon>Sphingobacteriia</taxon>
        <taxon>Sphingobacteriales</taxon>
        <taxon>Sphingobacteriaceae</taxon>
        <taxon>Pedobacter</taxon>
    </lineage>
</organism>
<gene>
    <name evidence="2" type="ORF">E5L68_004015</name>
</gene>
<name>A0ABW9JDZ4_9SPHI</name>
<keyword evidence="3" id="KW-1185">Reference proteome</keyword>
<proteinExistence type="predicted"/>
<evidence type="ECO:0000313" key="2">
    <source>
        <dbReference type="EMBL" id="MFN0290540.1"/>
    </source>
</evidence>
<reference evidence="2 3" key="1">
    <citation type="submission" date="2024-12" db="EMBL/GenBank/DDBJ databases">
        <authorList>
            <person name="Hu S."/>
        </authorList>
    </citation>
    <scope>NUCLEOTIDE SEQUENCE [LARGE SCALE GENOMIC DNA]</scope>
    <source>
        <strain evidence="2 3">P-25</strain>
    </source>
</reference>
<comment type="caution">
    <text evidence="2">The sequence shown here is derived from an EMBL/GenBank/DDBJ whole genome shotgun (WGS) entry which is preliminary data.</text>
</comment>
<sequence length="118" mass="13618">MKRTILSAVMLASFVGMASAQTVNGIKLSDLKEEYLEVSVFEKTFSKKQFVFLEYGQNVREDFDAGVIKDEKGKPLPFNSLIEFVNHMKKYDYEVSEVYTVRDGDSRVKKFFVLKLKL</sequence>
<feature type="chain" id="PRO_5045695946" evidence="1">
    <location>
        <begin position="21"/>
        <end position="118"/>
    </location>
</feature>
<evidence type="ECO:0000313" key="3">
    <source>
        <dbReference type="Proteomes" id="UP001517367"/>
    </source>
</evidence>
<protein>
    <submittedName>
        <fullName evidence="2">Uncharacterized protein</fullName>
    </submittedName>
</protein>
<feature type="signal peptide" evidence="1">
    <location>
        <begin position="1"/>
        <end position="20"/>
    </location>
</feature>
<dbReference type="EMBL" id="SRMP02000003">
    <property type="protein sequence ID" value="MFN0290540.1"/>
    <property type="molecule type" value="Genomic_DNA"/>
</dbReference>
<dbReference type="Proteomes" id="UP001517367">
    <property type="component" value="Unassembled WGS sequence"/>
</dbReference>